<dbReference type="Pfam" id="PF04402">
    <property type="entry name" value="SIMPL"/>
    <property type="match status" value="1"/>
</dbReference>
<dbReference type="InterPro" id="IPR052022">
    <property type="entry name" value="26kDa_periplasmic_antigen"/>
</dbReference>
<feature type="region of interest" description="Disordered" evidence="1">
    <location>
        <begin position="22"/>
        <end position="50"/>
    </location>
</feature>
<dbReference type="Proteomes" id="UP000258613">
    <property type="component" value="Chromosome"/>
</dbReference>
<evidence type="ECO:0000256" key="1">
    <source>
        <dbReference type="SAM" id="MobiDB-lite"/>
    </source>
</evidence>
<dbReference type="EMBL" id="CP027033">
    <property type="protein sequence ID" value="AXR80643.1"/>
    <property type="molecule type" value="Genomic_DNA"/>
</dbReference>
<dbReference type="OrthoDB" id="12132at2157"/>
<dbReference type="PANTHER" id="PTHR34387:SF2">
    <property type="entry name" value="SLR1258 PROTEIN"/>
    <property type="match status" value="1"/>
</dbReference>
<dbReference type="GO" id="GO:0006974">
    <property type="term" value="P:DNA damage response"/>
    <property type="evidence" value="ECO:0007669"/>
    <property type="project" value="TreeGrafter"/>
</dbReference>
<reference evidence="3" key="1">
    <citation type="submission" date="2018-02" db="EMBL/GenBank/DDBJ databases">
        <title>Phenotypic and genomic properties of facultatively anaerobic sulfur-reducing natronoarchaea from hypersaline soda lakes.</title>
        <authorList>
            <person name="Sorokin D.Y."/>
            <person name="Kublanov I.V."/>
            <person name="Roman P."/>
            <person name="Sinninghe Damste J.S."/>
            <person name="Golyshin P.N."/>
            <person name="Rojo D."/>
            <person name="Ciordia S."/>
            <person name="Mena M.D.C."/>
            <person name="Ferrer M."/>
            <person name="Messina E."/>
            <person name="Smedile F."/>
            <person name="La Spada G."/>
            <person name="La Cono V."/>
            <person name="Yakimov M.M."/>
        </authorList>
    </citation>
    <scope>NUCLEOTIDE SEQUENCE [LARGE SCALE GENOMIC DNA]</scope>
    <source>
        <strain evidence="3">AArc-Mg</strain>
    </source>
</reference>
<dbReference type="KEGG" id="nag:AArcMg_0620"/>
<name>A0A346PM98_9EURY</name>
<evidence type="ECO:0000313" key="2">
    <source>
        <dbReference type="EMBL" id="AXR80643.1"/>
    </source>
</evidence>
<keyword evidence="3" id="KW-1185">Reference proteome</keyword>
<protein>
    <submittedName>
        <fullName evidence="2">Outer membrane protein</fullName>
    </submittedName>
</protein>
<dbReference type="GeneID" id="37641103"/>
<dbReference type="InterPro" id="IPR007497">
    <property type="entry name" value="SIMPL/DUF541"/>
</dbReference>
<accession>A0A346PM98</accession>
<gene>
    <name evidence="2" type="ORF">AArcMg_0620</name>
</gene>
<dbReference type="Gene3D" id="3.30.110.170">
    <property type="entry name" value="Protein of unknown function (DUF541), domain 1"/>
    <property type="match status" value="1"/>
</dbReference>
<dbReference type="AlphaFoldDB" id="A0A346PM98"/>
<organism evidence="2 3">
    <name type="scientific">Natrarchaeobaculum sulfurireducens</name>
    <dbReference type="NCBI Taxonomy" id="2044521"/>
    <lineage>
        <taxon>Archaea</taxon>
        <taxon>Methanobacteriati</taxon>
        <taxon>Methanobacteriota</taxon>
        <taxon>Stenosarchaea group</taxon>
        <taxon>Halobacteria</taxon>
        <taxon>Halobacteriales</taxon>
        <taxon>Natrialbaceae</taxon>
        <taxon>Natrarchaeobaculum</taxon>
    </lineage>
</organism>
<evidence type="ECO:0000313" key="3">
    <source>
        <dbReference type="Proteomes" id="UP000258613"/>
    </source>
</evidence>
<dbReference type="PROSITE" id="PS51257">
    <property type="entry name" value="PROKAR_LIPOPROTEIN"/>
    <property type="match status" value="1"/>
</dbReference>
<dbReference type="RefSeq" id="WP_117367388.1">
    <property type="nucleotide sequence ID" value="NZ_CP027033.1"/>
</dbReference>
<proteinExistence type="predicted"/>
<dbReference type="Gene3D" id="3.30.70.2970">
    <property type="entry name" value="Protein of unknown function (DUF541), domain 2"/>
    <property type="match status" value="1"/>
</dbReference>
<dbReference type="PANTHER" id="PTHR34387">
    <property type="entry name" value="SLR1258 PROTEIN"/>
    <property type="match status" value="1"/>
</dbReference>
<sequence length="256" mass="26762">MDRRRFIAVSAVGAVGTLAGCTGAAQEDGSQNSADSTRGAAPESAAERSIEVRANGEIETEPDEASMHVGLEVTGDSADEVETELAAQAEELRAAFEELGIPDDDVESGRYDVRPERDGTDYEGSHSFHLTIDDVDRVGDVVDGVTAVGADDVGRINFGLSDERRAELRDDTLAHALENADEEASSIAADRDVSITGTKSVSTRNVDVQPATADAPEADMQVAEDDTAAGTSTEIESGPVVVTASVEVAYGFEAID</sequence>